<sequence>MKFLTKFVHFIVCANAHAIFQRLSVNGADQGRLSGIRAPESTDPIQDVNDADFACNKYSRYEDDFVVAVPPGAEVGAWWAHGIDGPLYPNDVDHPIAASHKGPIMVYLAKVNNAVSANKNSKGTLDWFKISERGLNNGIWAVDQLIADEGWYNFTMPPCAPPGQYLMRVEILALHSAYASGNGKGHPSELVKFPGAYSATDPSIYLSIYDGNGQPNNGGRPYVIPGPDVLSCN</sequence>
<evidence type="ECO:0000256" key="2">
    <source>
        <dbReference type="ARBA" id="ARBA00004613"/>
    </source>
</evidence>
<comment type="subcellular location">
    <subcellularLocation>
        <location evidence="2">Secreted</location>
    </subcellularLocation>
</comment>
<keyword evidence="6" id="KW-1015">Disulfide bond</keyword>
<dbReference type="InterPro" id="IPR005103">
    <property type="entry name" value="AA9_LPMO"/>
</dbReference>
<reference evidence="14 15" key="1">
    <citation type="submission" date="2015-06" db="EMBL/GenBank/DDBJ databases">
        <title>Survival trade-offs in plant roots during colonization by closely related pathogenic and mutualistic fungi.</title>
        <authorList>
            <person name="Hacquard S."/>
            <person name="Kracher B."/>
            <person name="Hiruma K."/>
            <person name="Weinman A."/>
            <person name="Muench P."/>
            <person name="Garrido Oter R."/>
            <person name="Ver Loren van Themaat E."/>
            <person name="Dallerey J.-F."/>
            <person name="Damm U."/>
            <person name="Henrissat B."/>
            <person name="Lespinet O."/>
            <person name="Thon M."/>
            <person name="Kemen E."/>
            <person name="McHardy A.C."/>
            <person name="Schulze-Lefert P."/>
            <person name="O'Connell R.J."/>
        </authorList>
    </citation>
    <scope>NUCLEOTIDE SEQUENCE [LARGE SCALE GENOMIC DNA]</scope>
    <source>
        <strain evidence="14 15">MAFF 238704</strain>
    </source>
</reference>
<dbReference type="CDD" id="cd21175">
    <property type="entry name" value="LPMO_AA9"/>
    <property type="match status" value="1"/>
</dbReference>
<evidence type="ECO:0000256" key="12">
    <source>
        <dbReference type="SAM" id="SignalP"/>
    </source>
</evidence>
<evidence type="ECO:0000259" key="13">
    <source>
        <dbReference type="Pfam" id="PF03443"/>
    </source>
</evidence>
<comment type="cofactor">
    <cofactor evidence="1">
        <name>Cu(2+)</name>
        <dbReference type="ChEBI" id="CHEBI:29036"/>
    </cofactor>
</comment>
<comment type="similarity">
    <text evidence="9">Belongs to the polysaccharide monooxygenase AA9 family.</text>
</comment>
<feature type="domain" description="Auxiliary Activity family 9 catalytic" evidence="13">
    <location>
        <begin position="17"/>
        <end position="211"/>
    </location>
</feature>
<accession>A0A167DTM2</accession>
<keyword evidence="14" id="KW-0378">Hydrolase</keyword>
<dbReference type="GO" id="GO:0016787">
    <property type="term" value="F:hydrolase activity"/>
    <property type="evidence" value="ECO:0007669"/>
    <property type="project" value="UniProtKB-KW"/>
</dbReference>
<protein>
    <recommendedName>
        <fullName evidence="11">lytic cellulose monooxygenase (C4-dehydrogenating)</fullName>
        <ecNumber evidence="11">1.14.99.56</ecNumber>
    </recommendedName>
</protein>
<organism evidence="14 15">
    <name type="scientific">Colletotrichum incanum</name>
    <name type="common">Soybean anthracnose fungus</name>
    <dbReference type="NCBI Taxonomy" id="1573173"/>
    <lineage>
        <taxon>Eukaryota</taxon>
        <taxon>Fungi</taxon>
        <taxon>Dikarya</taxon>
        <taxon>Ascomycota</taxon>
        <taxon>Pezizomycotina</taxon>
        <taxon>Sordariomycetes</taxon>
        <taxon>Hypocreomycetidae</taxon>
        <taxon>Glomerellales</taxon>
        <taxon>Glomerellaceae</taxon>
        <taxon>Colletotrichum</taxon>
        <taxon>Colletotrichum spaethianum species complex</taxon>
    </lineage>
</organism>
<evidence type="ECO:0000256" key="4">
    <source>
        <dbReference type="ARBA" id="ARBA00022729"/>
    </source>
</evidence>
<dbReference type="GO" id="GO:0030245">
    <property type="term" value="P:cellulose catabolic process"/>
    <property type="evidence" value="ECO:0007669"/>
    <property type="project" value="UniProtKB-KW"/>
</dbReference>
<dbReference type="AlphaFoldDB" id="A0A167DTM2"/>
<dbReference type="GO" id="GO:0005576">
    <property type="term" value="C:extracellular region"/>
    <property type="evidence" value="ECO:0007669"/>
    <property type="project" value="UniProtKB-SubCell"/>
</dbReference>
<evidence type="ECO:0000313" key="14">
    <source>
        <dbReference type="EMBL" id="KZL84326.1"/>
    </source>
</evidence>
<evidence type="ECO:0000256" key="7">
    <source>
        <dbReference type="ARBA" id="ARBA00023277"/>
    </source>
</evidence>
<feature type="signal peptide" evidence="12">
    <location>
        <begin position="1"/>
        <end position="16"/>
    </location>
</feature>
<proteinExistence type="inferred from homology"/>
<gene>
    <name evidence="14" type="ORF">CI238_11076</name>
</gene>
<dbReference type="PANTHER" id="PTHR33353">
    <property type="entry name" value="PUTATIVE (AFU_ORTHOLOGUE AFUA_1G12560)-RELATED"/>
    <property type="match status" value="1"/>
</dbReference>
<evidence type="ECO:0000256" key="8">
    <source>
        <dbReference type="ARBA" id="ARBA00023326"/>
    </source>
</evidence>
<comment type="catalytic activity">
    <reaction evidence="10">
        <text>[(1-&gt;4)-beta-D-glucosyl]n+m + reduced acceptor + O2 = 4-dehydro-beta-D-glucosyl-[(1-&gt;4)-beta-D-glucosyl]n-1 + [(1-&gt;4)-beta-D-glucosyl]m + acceptor + H2O.</text>
        <dbReference type="EC" id="1.14.99.56"/>
    </reaction>
</comment>
<evidence type="ECO:0000256" key="9">
    <source>
        <dbReference type="ARBA" id="ARBA00044502"/>
    </source>
</evidence>
<evidence type="ECO:0000313" key="15">
    <source>
        <dbReference type="Proteomes" id="UP000076584"/>
    </source>
</evidence>
<keyword evidence="3" id="KW-0964">Secreted</keyword>
<evidence type="ECO:0000256" key="5">
    <source>
        <dbReference type="ARBA" id="ARBA00023001"/>
    </source>
</evidence>
<keyword evidence="5" id="KW-0136">Cellulose degradation</keyword>
<dbReference type="Gene3D" id="2.70.50.70">
    <property type="match status" value="1"/>
</dbReference>
<keyword evidence="7" id="KW-0119">Carbohydrate metabolism</keyword>
<dbReference type="Pfam" id="PF03443">
    <property type="entry name" value="AA9"/>
    <property type="match status" value="1"/>
</dbReference>
<keyword evidence="15" id="KW-1185">Reference proteome</keyword>
<evidence type="ECO:0000256" key="11">
    <source>
        <dbReference type="ARBA" id="ARBA00047174"/>
    </source>
</evidence>
<dbReference type="Proteomes" id="UP000076584">
    <property type="component" value="Unassembled WGS sequence"/>
</dbReference>
<dbReference type="EMBL" id="LFIW01000882">
    <property type="protein sequence ID" value="KZL84326.1"/>
    <property type="molecule type" value="Genomic_DNA"/>
</dbReference>
<dbReference type="EC" id="1.14.99.56" evidence="11"/>
<evidence type="ECO:0000256" key="3">
    <source>
        <dbReference type="ARBA" id="ARBA00022525"/>
    </source>
</evidence>
<name>A0A167DTM2_COLIC</name>
<dbReference type="InterPro" id="IPR049892">
    <property type="entry name" value="AA9"/>
</dbReference>
<evidence type="ECO:0000256" key="6">
    <source>
        <dbReference type="ARBA" id="ARBA00023157"/>
    </source>
</evidence>
<evidence type="ECO:0000256" key="1">
    <source>
        <dbReference type="ARBA" id="ARBA00001973"/>
    </source>
</evidence>
<keyword evidence="4 12" id="KW-0732">Signal</keyword>
<comment type="caution">
    <text evidence="14">The sequence shown here is derived from an EMBL/GenBank/DDBJ whole genome shotgun (WGS) entry which is preliminary data.</text>
</comment>
<dbReference type="STRING" id="1573173.A0A167DTM2"/>
<evidence type="ECO:0000256" key="10">
    <source>
        <dbReference type="ARBA" id="ARBA00045077"/>
    </source>
</evidence>
<feature type="chain" id="PRO_5007885369" description="lytic cellulose monooxygenase (C4-dehydrogenating)" evidence="12">
    <location>
        <begin position="17"/>
        <end position="233"/>
    </location>
</feature>
<keyword evidence="8" id="KW-0624">Polysaccharide degradation</keyword>
<dbReference type="PANTHER" id="PTHR33353:SF13">
    <property type="entry name" value="ENDOGLUCANASE II"/>
    <property type="match status" value="1"/>
</dbReference>